<evidence type="ECO:0000256" key="8">
    <source>
        <dbReference type="ARBA" id="ARBA00023136"/>
    </source>
</evidence>
<dbReference type="Proteomes" id="UP001210231">
    <property type="component" value="Unassembled WGS sequence"/>
</dbReference>
<organism evidence="11 12">
    <name type="scientific">Polluticaenibacter yanchengensis</name>
    <dbReference type="NCBI Taxonomy" id="3014562"/>
    <lineage>
        <taxon>Bacteria</taxon>
        <taxon>Pseudomonadati</taxon>
        <taxon>Bacteroidota</taxon>
        <taxon>Chitinophagia</taxon>
        <taxon>Chitinophagales</taxon>
        <taxon>Chitinophagaceae</taxon>
        <taxon>Polluticaenibacter</taxon>
    </lineage>
</organism>
<feature type="transmembrane region" description="Helical" evidence="10">
    <location>
        <begin position="126"/>
        <end position="143"/>
    </location>
</feature>
<dbReference type="Pfam" id="PF01554">
    <property type="entry name" value="MatE"/>
    <property type="match status" value="2"/>
</dbReference>
<dbReference type="PANTHER" id="PTHR43298">
    <property type="entry name" value="MULTIDRUG RESISTANCE PROTEIN NORM-RELATED"/>
    <property type="match status" value="1"/>
</dbReference>
<feature type="transmembrane region" description="Helical" evidence="10">
    <location>
        <begin position="409"/>
        <end position="429"/>
    </location>
</feature>
<dbReference type="InterPro" id="IPR002528">
    <property type="entry name" value="MATE_fam"/>
</dbReference>
<evidence type="ECO:0000313" key="12">
    <source>
        <dbReference type="Proteomes" id="UP001210231"/>
    </source>
</evidence>
<comment type="subcellular location">
    <subcellularLocation>
        <location evidence="1">Cell membrane</location>
        <topology evidence="1">Multi-pass membrane protein</topology>
    </subcellularLocation>
</comment>
<dbReference type="InterPro" id="IPR050222">
    <property type="entry name" value="MATE_MdtK"/>
</dbReference>
<feature type="transmembrane region" description="Helical" evidence="10">
    <location>
        <begin position="385"/>
        <end position="403"/>
    </location>
</feature>
<evidence type="ECO:0000256" key="6">
    <source>
        <dbReference type="ARBA" id="ARBA00022989"/>
    </source>
</evidence>
<sequence length="438" mass="47308">MFKEFKNTLPLAIPLILSNITQMLLHLTDSAMVGYLGHIELAASSFVNNVVIIPQVIGSGITLALSPLVAFALGQNDSNKISKYLYNSIWLSLIVGLILVVSLFLLTPMLGQMGQQAEVAAMAPKYYQLMAASLFPMMVFLMLKQFSDGLEYTKTGMVISLVALPVNAFLCWLFIFGNLGLPKLGLAGAGLATLITRTLQAIVMFIIVMKHPIYKPYLRKFSEAVKISKANIKEILSIGIPSSLQLTMESAAFAISGILIGHLGAVSQAAHQIALNCASLTFMASVGLSTAASIRVSNAFGHGNKPLMRAIGKSVLLGGLVYSIICIVVFVAFKNQLPLIFNHEPEVVALAAGLLLLAAIFQISDATQAIGVGLLRGMKDVKKPTLYVMIAYWIIGIPLGYILTFKMNFGVQGMWIGFVTGLTISSLFLNTRFLRKTK</sequence>
<keyword evidence="6 10" id="KW-1133">Transmembrane helix</keyword>
<keyword evidence="3" id="KW-0050">Antiport</keyword>
<feature type="transmembrane region" description="Helical" evidence="10">
    <location>
        <begin position="345"/>
        <end position="364"/>
    </location>
</feature>
<evidence type="ECO:0000256" key="5">
    <source>
        <dbReference type="ARBA" id="ARBA00022692"/>
    </source>
</evidence>
<evidence type="ECO:0000256" key="10">
    <source>
        <dbReference type="SAM" id="Phobius"/>
    </source>
</evidence>
<evidence type="ECO:0000256" key="1">
    <source>
        <dbReference type="ARBA" id="ARBA00004651"/>
    </source>
</evidence>
<feature type="transmembrane region" description="Helical" evidence="10">
    <location>
        <begin position="85"/>
        <end position="106"/>
    </location>
</feature>
<comment type="caution">
    <text evidence="11">The sequence shown here is derived from an EMBL/GenBank/DDBJ whole genome shotgun (WGS) entry which is preliminary data.</text>
</comment>
<dbReference type="InterPro" id="IPR048279">
    <property type="entry name" value="MdtK-like"/>
</dbReference>
<evidence type="ECO:0000256" key="4">
    <source>
        <dbReference type="ARBA" id="ARBA00022475"/>
    </source>
</evidence>
<name>A0ABT4UPH3_9BACT</name>
<dbReference type="PANTHER" id="PTHR43298:SF2">
    <property type="entry name" value="FMN_FAD EXPORTER YEEO-RELATED"/>
    <property type="match status" value="1"/>
</dbReference>
<keyword evidence="8 10" id="KW-0472">Membrane</keyword>
<protein>
    <recommendedName>
        <fullName evidence="9">Multidrug-efflux transporter</fullName>
    </recommendedName>
</protein>
<proteinExistence type="predicted"/>
<feature type="transmembrane region" description="Helical" evidence="10">
    <location>
        <begin position="315"/>
        <end position="333"/>
    </location>
</feature>
<feature type="transmembrane region" description="Helical" evidence="10">
    <location>
        <begin position="46"/>
        <end position="73"/>
    </location>
</feature>
<evidence type="ECO:0000313" key="11">
    <source>
        <dbReference type="EMBL" id="MDA3616735.1"/>
    </source>
</evidence>
<gene>
    <name evidence="11" type="ORF">O3P16_18130</name>
</gene>
<keyword evidence="5 10" id="KW-0812">Transmembrane</keyword>
<dbReference type="NCBIfam" id="TIGR00797">
    <property type="entry name" value="matE"/>
    <property type="match status" value="1"/>
</dbReference>
<evidence type="ECO:0000256" key="9">
    <source>
        <dbReference type="ARBA" id="ARBA00031636"/>
    </source>
</evidence>
<keyword evidence="7" id="KW-0406">Ion transport</keyword>
<dbReference type="CDD" id="cd13131">
    <property type="entry name" value="MATE_NorM_like"/>
    <property type="match status" value="1"/>
</dbReference>
<dbReference type="PIRSF" id="PIRSF006603">
    <property type="entry name" value="DinF"/>
    <property type="match status" value="1"/>
</dbReference>
<accession>A0ABT4UPH3</accession>
<evidence type="ECO:0000256" key="3">
    <source>
        <dbReference type="ARBA" id="ARBA00022449"/>
    </source>
</evidence>
<evidence type="ECO:0000256" key="7">
    <source>
        <dbReference type="ARBA" id="ARBA00023065"/>
    </source>
</evidence>
<keyword evidence="4" id="KW-1003">Cell membrane</keyword>
<reference evidence="11 12" key="1">
    <citation type="submission" date="2022-12" db="EMBL/GenBank/DDBJ databases">
        <title>Chitinophagaceae gen. sp. nov., a new member of the family Chitinophagaceae, isolated from soil in a chemical factory.</title>
        <authorList>
            <person name="Ke Z."/>
        </authorList>
    </citation>
    <scope>NUCLEOTIDE SEQUENCE [LARGE SCALE GENOMIC DNA]</scope>
    <source>
        <strain evidence="11 12">LY-5</strain>
    </source>
</reference>
<evidence type="ECO:0000256" key="2">
    <source>
        <dbReference type="ARBA" id="ARBA00022448"/>
    </source>
</evidence>
<keyword evidence="2" id="KW-0813">Transport</keyword>
<dbReference type="RefSeq" id="WP_407033065.1">
    <property type="nucleotide sequence ID" value="NZ_JAQGEF010000041.1"/>
</dbReference>
<keyword evidence="12" id="KW-1185">Reference proteome</keyword>
<dbReference type="EMBL" id="JAQGEF010000041">
    <property type="protein sequence ID" value="MDA3616735.1"/>
    <property type="molecule type" value="Genomic_DNA"/>
</dbReference>
<feature type="transmembrane region" description="Helical" evidence="10">
    <location>
        <begin position="187"/>
        <end position="209"/>
    </location>
</feature>
<feature type="transmembrane region" description="Helical" evidence="10">
    <location>
        <begin position="155"/>
        <end position="175"/>
    </location>
</feature>